<dbReference type="RefSeq" id="WP_155316450.1">
    <property type="nucleotide sequence ID" value="NZ_AP021874.1"/>
</dbReference>
<gene>
    <name evidence="3" type="ORF">DSCA_22020</name>
</gene>
<evidence type="ECO:0000313" key="3">
    <source>
        <dbReference type="EMBL" id="BBO68272.1"/>
    </source>
</evidence>
<feature type="domain" description="G" evidence="2">
    <location>
        <begin position="66"/>
        <end position="204"/>
    </location>
</feature>
<dbReference type="PANTHER" id="PTHR42698:SF1">
    <property type="entry name" value="GTPASE ERA, MITOCHONDRIAL"/>
    <property type="match status" value="1"/>
</dbReference>
<feature type="transmembrane region" description="Helical" evidence="1">
    <location>
        <begin position="486"/>
        <end position="504"/>
    </location>
</feature>
<protein>
    <recommendedName>
        <fullName evidence="2">G domain-containing protein</fullName>
    </recommendedName>
</protein>
<dbReference type="InterPro" id="IPR005662">
    <property type="entry name" value="GTPase_Era-like"/>
</dbReference>
<accession>A0A5K7YFH5</accession>
<dbReference type="Proteomes" id="UP000427906">
    <property type="component" value="Chromosome"/>
</dbReference>
<dbReference type="EMBL" id="AP021874">
    <property type="protein sequence ID" value="BBO68272.1"/>
    <property type="molecule type" value="Genomic_DNA"/>
</dbReference>
<evidence type="ECO:0000259" key="2">
    <source>
        <dbReference type="Pfam" id="PF01926"/>
    </source>
</evidence>
<keyword evidence="1" id="KW-1133">Transmembrane helix</keyword>
<keyword evidence="4" id="KW-1185">Reference proteome</keyword>
<dbReference type="InterPro" id="IPR006073">
    <property type="entry name" value="GTP-bd"/>
</dbReference>
<dbReference type="OrthoDB" id="5411568at2"/>
<dbReference type="Pfam" id="PF01926">
    <property type="entry name" value="MMR_HSR1"/>
    <property type="match status" value="1"/>
</dbReference>
<dbReference type="SUPFAM" id="SSF52540">
    <property type="entry name" value="P-loop containing nucleoside triphosphate hydrolases"/>
    <property type="match status" value="1"/>
</dbReference>
<dbReference type="AlphaFoldDB" id="A0A5K7YFH5"/>
<reference evidence="3 4" key="1">
    <citation type="submission" date="2019-11" db="EMBL/GenBank/DDBJ databases">
        <title>Comparative genomics of hydrocarbon-degrading Desulfosarcina strains.</title>
        <authorList>
            <person name="Watanabe M."/>
            <person name="Kojima H."/>
            <person name="Fukui M."/>
        </authorList>
    </citation>
    <scope>NUCLEOTIDE SEQUENCE [LARGE SCALE GENOMIC DNA]</scope>
    <source>
        <strain evidence="3 4">PL12</strain>
    </source>
</reference>
<dbReference type="GO" id="GO:0000028">
    <property type="term" value="P:ribosomal small subunit assembly"/>
    <property type="evidence" value="ECO:0007669"/>
    <property type="project" value="TreeGrafter"/>
</dbReference>
<feature type="transmembrane region" description="Helical" evidence="1">
    <location>
        <begin position="355"/>
        <end position="380"/>
    </location>
</feature>
<dbReference type="Gene3D" id="3.40.50.300">
    <property type="entry name" value="P-loop containing nucleotide triphosphate hydrolases"/>
    <property type="match status" value="1"/>
</dbReference>
<dbReference type="GO" id="GO:0019843">
    <property type="term" value="F:rRNA binding"/>
    <property type="evidence" value="ECO:0007669"/>
    <property type="project" value="TreeGrafter"/>
</dbReference>
<keyword evidence="1" id="KW-0812">Transmembrane</keyword>
<evidence type="ECO:0000313" key="4">
    <source>
        <dbReference type="Proteomes" id="UP000427906"/>
    </source>
</evidence>
<keyword evidence="1" id="KW-0472">Membrane</keyword>
<dbReference type="GO" id="GO:0043024">
    <property type="term" value="F:ribosomal small subunit binding"/>
    <property type="evidence" value="ECO:0007669"/>
    <property type="project" value="TreeGrafter"/>
</dbReference>
<dbReference type="GO" id="GO:0005829">
    <property type="term" value="C:cytosol"/>
    <property type="evidence" value="ECO:0007669"/>
    <property type="project" value="TreeGrafter"/>
</dbReference>
<sequence>MMMDAQTTRLRAMAEVETVKSDIRALAQSLAGIPLWRPAAGLQKTCDEALLMLDRLAERFDRKLVVTLVGPCGSGKSTLLNALAGGDALSPAGHRRPTTRRVLAFCRQTADAGQLVDRLGPENILVRTSASAEALENIILIDTPDTDSTHQDRHIPVIHQAITLSDVLVCVFDGENPRRRDHTDFLAPYVRLFSGESLVVVVNKCDRLAESELTDTILPEFDRYIRDAWSTEPAAVLCVSARSQLDDPAWDPATLPKHGRDQFDQLRQLIVDTFNRSGYSVDRRLENARNLSTYLEESVRSEARKEKAHLDAASRQMAASEADAMRQAADAFRGNGASLAHGINVRLYQQLAQRWLGPVGWLVAVWARILVFGTGLASLLRFGNPVRQMAGAVSAIRHYAGSKKSTDAADRGAGAGVALNRYDKSIASRWPDIAETLIAARFSPTVREVRRAPGHGEEIGQHLAQVWNEALEDELSRSGRRLSGGLLQLVFNLPVLGVLGYAGWLTAVNFFSGTILSGDFFLHAFWTIALVLLLSFFLLQGVIRLAAGKERLVERVFAQVREAVDDQDSLSESPVWKQVKTIQGLTDS</sequence>
<feature type="transmembrane region" description="Helical" evidence="1">
    <location>
        <begin position="524"/>
        <end position="547"/>
    </location>
</feature>
<organism evidence="3 4">
    <name type="scientific">Desulfosarcina alkanivorans</name>
    <dbReference type="NCBI Taxonomy" id="571177"/>
    <lineage>
        <taxon>Bacteria</taxon>
        <taxon>Pseudomonadati</taxon>
        <taxon>Thermodesulfobacteriota</taxon>
        <taxon>Desulfobacteria</taxon>
        <taxon>Desulfobacterales</taxon>
        <taxon>Desulfosarcinaceae</taxon>
        <taxon>Desulfosarcina</taxon>
    </lineage>
</organism>
<proteinExistence type="predicted"/>
<dbReference type="PANTHER" id="PTHR42698">
    <property type="entry name" value="GTPASE ERA"/>
    <property type="match status" value="1"/>
</dbReference>
<dbReference type="KEGG" id="dalk:DSCA_22020"/>
<dbReference type="InterPro" id="IPR027417">
    <property type="entry name" value="P-loop_NTPase"/>
</dbReference>
<dbReference type="CDD" id="cd00882">
    <property type="entry name" value="Ras_like_GTPase"/>
    <property type="match status" value="1"/>
</dbReference>
<evidence type="ECO:0000256" key="1">
    <source>
        <dbReference type="SAM" id="Phobius"/>
    </source>
</evidence>
<dbReference type="GO" id="GO:0005525">
    <property type="term" value="F:GTP binding"/>
    <property type="evidence" value="ECO:0007669"/>
    <property type="project" value="InterPro"/>
</dbReference>
<name>A0A5K7YFH5_9BACT</name>